<dbReference type="PROSITE" id="PS50897">
    <property type="entry name" value="CTLH"/>
    <property type="match status" value="1"/>
</dbReference>
<dbReference type="InterPro" id="IPR050618">
    <property type="entry name" value="Ubq-SigPath_Reg"/>
</dbReference>
<dbReference type="Proteomes" id="UP000683000">
    <property type="component" value="Unassembled WGS sequence"/>
</dbReference>
<keyword evidence="5" id="KW-1185">Reference proteome</keyword>
<feature type="domain" description="B30.2/SPRY" evidence="2">
    <location>
        <begin position="222"/>
        <end position="433"/>
    </location>
</feature>
<dbReference type="SMART" id="SM00668">
    <property type="entry name" value="CTLH"/>
    <property type="match status" value="1"/>
</dbReference>
<evidence type="ECO:0008006" key="6">
    <source>
        <dbReference type="Google" id="ProtNLM"/>
    </source>
</evidence>
<evidence type="ECO:0000259" key="2">
    <source>
        <dbReference type="PROSITE" id="PS50188"/>
    </source>
</evidence>
<name>A0A8I2YHR6_9AGAM</name>
<protein>
    <recommendedName>
        <fullName evidence="6">SPRY-domain-containing protein</fullName>
    </recommendedName>
</protein>
<sequence length="850" mass="91009">MSTRHPRSSSIPVRGAVPTSPARHIESVISIPFSTSPAQSRSRITSHGWPPRNSPGATGIPHGVRGNGSITSSPPARPTSRSFTHPSILSARGSTSPYTVYEPRVIRVDTTRTSDAVCPHISSASSVSPSRTRPPSSAGTGARSAQRPSIVHISTPADTVPFPRPAYLEHSALRHLLQTESSPLIPPRKVEPMMRPDSIGARRVQRSPSYDSDEDDMSPPREVRKTTPSPMTASSPALLLSTRWCDEYRNSNLSVCGDGRELIYQGELTTQSLFLEVAQLLGASGGSDKDAATARTAVPVPPACGIFYYEVEITSKASKRHVLLYPYLRSFITRDVKVSRLPGWEKNSWGYHGESGTICSGDKNGLPFGTTFGVGDIIGCGIDFTQNKVFYTKNGSLLGSVFENVGKDCDLYPAVGLSYTNESIHANFGQEAFKYDIEDHVLQQRNHIWAKIQSTPLTWPTEKPRSYDVPASANIAGSITDSIDKIPLNDLVLSYLSHHGYARTARAFESQCRARGGLSARAPSVTSALETTTVTPASADDYVMDMDIGDGDGDGPSTASASGTVLAPIPADDMELRTQIIQSVVSGDVDTAIAATRKHFPLVLQADAGLMLFKLRCRKFVELVLEAAELKKKMTAEENEINMEGSGPVSRSVSGSVLESVSEDTVGSDGGVIVDGVGMDIDDGEAHVDMPDESAHTEMSMPTSSAPIPIAIGPRRKPSVVSLSSTSSWAGATAARYGSALERAVAYGQELESDYKNRAEVRAIFKRTSVIMAYDDPLEAGGDAAEVAGQGARVALATELNQAILQSQGRPARPLLDRLYRQTAVCLTQLALMGNGAAAFADMPKEFLDA</sequence>
<dbReference type="Gene3D" id="2.60.120.920">
    <property type="match status" value="1"/>
</dbReference>
<dbReference type="Pfam" id="PF00622">
    <property type="entry name" value="SPRY"/>
    <property type="match status" value="1"/>
</dbReference>
<dbReference type="OrthoDB" id="25503at2759"/>
<dbReference type="EMBL" id="JAGFBS010000033">
    <property type="protein sequence ID" value="KAG6371593.1"/>
    <property type="molecule type" value="Genomic_DNA"/>
</dbReference>
<reference evidence="4" key="1">
    <citation type="submission" date="2021-03" db="EMBL/GenBank/DDBJ databases">
        <title>Evolutionary innovations through gain and loss of genes in the ectomycorrhizal Boletales.</title>
        <authorList>
            <person name="Wu G."/>
            <person name="Miyauchi S."/>
            <person name="Morin E."/>
            <person name="Yang Z.-L."/>
            <person name="Xu J."/>
            <person name="Martin F.M."/>
        </authorList>
    </citation>
    <scope>NUCLEOTIDE SEQUENCE</scope>
    <source>
        <strain evidence="4">BR01</strain>
    </source>
</reference>
<evidence type="ECO:0000313" key="5">
    <source>
        <dbReference type="Proteomes" id="UP000683000"/>
    </source>
</evidence>
<feature type="region of interest" description="Disordered" evidence="1">
    <location>
        <begin position="1"/>
        <end position="95"/>
    </location>
</feature>
<feature type="compositionally biased region" description="Polar residues" evidence="1">
    <location>
        <begin position="32"/>
        <end position="45"/>
    </location>
</feature>
<feature type="region of interest" description="Disordered" evidence="1">
    <location>
        <begin position="117"/>
        <end position="151"/>
    </location>
</feature>
<feature type="compositionally biased region" description="Low complexity" evidence="1">
    <location>
        <begin position="122"/>
        <end position="138"/>
    </location>
</feature>
<accession>A0A8I2YHR6</accession>
<dbReference type="SUPFAM" id="SSF49899">
    <property type="entry name" value="Concanavalin A-like lectins/glucanases"/>
    <property type="match status" value="1"/>
</dbReference>
<dbReference type="InterPro" id="IPR003877">
    <property type="entry name" value="SPRY_dom"/>
</dbReference>
<dbReference type="InterPro" id="IPR006594">
    <property type="entry name" value="LisH"/>
</dbReference>
<proteinExistence type="predicted"/>
<feature type="domain" description="CTLH" evidence="3">
    <location>
        <begin position="573"/>
        <end position="631"/>
    </location>
</feature>
<dbReference type="SMART" id="SM00757">
    <property type="entry name" value="CRA"/>
    <property type="match status" value="1"/>
</dbReference>
<feature type="compositionally biased region" description="Low complexity" evidence="1">
    <location>
        <begin position="69"/>
        <end position="84"/>
    </location>
</feature>
<dbReference type="InterPro" id="IPR024964">
    <property type="entry name" value="CTLH/CRA"/>
</dbReference>
<dbReference type="InterPro" id="IPR006595">
    <property type="entry name" value="CTLH_C"/>
</dbReference>
<organism evidence="4 5">
    <name type="scientific">Boletus reticuloceps</name>
    <dbReference type="NCBI Taxonomy" id="495285"/>
    <lineage>
        <taxon>Eukaryota</taxon>
        <taxon>Fungi</taxon>
        <taxon>Dikarya</taxon>
        <taxon>Basidiomycota</taxon>
        <taxon>Agaricomycotina</taxon>
        <taxon>Agaricomycetes</taxon>
        <taxon>Agaricomycetidae</taxon>
        <taxon>Boletales</taxon>
        <taxon>Boletineae</taxon>
        <taxon>Boletaceae</taxon>
        <taxon>Boletoideae</taxon>
        <taxon>Boletus</taxon>
    </lineage>
</organism>
<feature type="region of interest" description="Disordered" evidence="1">
    <location>
        <begin position="179"/>
        <end position="234"/>
    </location>
</feature>
<dbReference type="InterPro" id="IPR001870">
    <property type="entry name" value="B30.2/SPRY"/>
</dbReference>
<dbReference type="PANTHER" id="PTHR12864">
    <property type="entry name" value="RAN BINDING PROTEIN 9-RELATED"/>
    <property type="match status" value="1"/>
</dbReference>
<dbReference type="InterPro" id="IPR013320">
    <property type="entry name" value="ConA-like_dom_sf"/>
</dbReference>
<evidence type="ECO:0000313" key="4">
    <source>
        <dbReference type="EMBL" id="KAG6371593.1"/>
    </source>
</evidence>
<gene>
    <name evidence="4" type="ORF">JVT61DRAFT_9303</name>
</gene>
<dbReference type="AlphaFoldDB" id="A0A8I2YHR6"/>
<dbReference type="InterPro" id="IPR043136">
    <property type="entry name" value="B30.2/SPRY_sf"/>
</dbReference>
<dbReference type="PROSITE" id="PS50188">
    <property type="entry name" value="B302_SPRY"/>
    <property type="match status" value="1"/>
</dbReference>
<evidence type="ECO:0000256" key="1">
    <source>
        <dbReference type="SAM" id="MobiDB-lite"/>
    </source>
</evidence>
<dbReference type="SMART" id="SM00449">
    <property type="entry name" value="SPRY"/>
    <property type="match status" value="1"/>
</dbReference>
<evidence type="ECO:0000259" key="3">
    <source>
        <dbReference type="PROSITE" id="PS50897"/>
    </source>
</evidence>
<comment type="caution">
    <text evidence="4">The sequence shown here is derived from an EMBL/GenBank/DDBJ whole genome shotgun (WGS) entry which is preliminary data.</text>
</comment>
<dbReference type="Pfam" id="PF10607">
    <property type="entry name" value="CTLH"/>
    <property type="match status" value="1"/>
</dbReference>
<dbReference type="InterPro" id="IPR013144">
    <property type="entry name" value="CRA_dom"/>
</dbReference>
<dbReference type="PROSITE" id="PS50896">
    <property type="entry name" value="LISH"/>
    <property type="match status" value="1"/>
</dbReference>